<dbReference type="Proteomes" id="UP000005038">
    <property type="component" value="Unassembled WGS sequence"/>
</dbReference>
<gene>
    <name evidence="2" type="ORF">GOOTI_087_00420</name>
</gene>
<name>H5TKB0_GORO1</name>
<dbReference type="STRING" id="1108044.GOOTI_087_00420"/>
<evidence type="ECO:0000256" key="1">
    <source>
        <dbReference type="SAM" id="MobiDB-lite"/>
    </source>
</evidence>
<comment type="caution">
    <text evidence="2">The sequence shown here is derived from an EMBL/GenBank/DDBJ whole genome shotgun (WGS) entry which is preliminary data.</text>
</comment>
<proteinExistence type="predicted"/>
<protein>
    <submittedName>
        <fullName evidence="2">Uncharacterized protein</fullName>
    </submittedName>
</protein>
<dbReference type="EMBL" id="BAFB01000087">
    <property type="protein sequence ID" value="GAB33918.1"/>
    <property type="molecule type" value="Genomic_DNA"/>
</dbReference>
<organism evidence="2 3">
    <name type="scientific">Gordonia otitidis (strain DSM 44809 / CCUG 52243 / JCM 12355 / NBRC 100426 / IFM 10032)</name>
    <dbReference type="NCBI Taxonomy" id="1108044"/>
    <lineage>
        <taxon>Bacteria</taxon>
        <taxon>Bacillati</taxon>
        <taxon>Actinomycetota</taxon>
        <taxon>Actinomycetes</taxon>
        <taxon>Mycobacteriales</taxon>
        <taxon>Gordoniaceae</taxon>
        <taxon>Gordonia</taxon>
    </lineage>
</organism>
<accession>H5TKB0</accession>
<feature type="region of interest" description="Disordered" evidence="1">
    <location>
        <begin position="110"/>
        <end position="134"/>
    </location>
</feature>
<evidence type="ECO:0000313" key="3">
    <source>
        <dbReference type="Proteomes" id="UP000005038"/>
    </source>
</evidence>
<evidence type="ECO:0000313" key="2">
    <source>
        <dbReference type="EMBL" id="GAB33918.1"/>
    </source>
</evidence>
<keyword evidence="3" id="KW-1185">Reference proteome</keyword>
<reference evidence="2" key="1">
    <citation type="submission" date="2012-02" db="EMBL/GenBank/DDBJ databases">
        <title>Whole genome shotgun sequence of Gordonia otitidis NBRC 100426.</title>
        <authorList>
            <person name="Yoshida I."/>
            <person name="Hosoyama A."/>
            <person name="Tsuchikane K."/>
            <person name="Katsumata H."/>
            <person name="Yamazaki S."/>
            <person name="Fujita N."/>
        </authorList>
    </citation>
    <scope>NUCLEOTIDE SEQUENCE [LARGE SCALE GENOMIC DNA]</scope>
    <source>
        <strain evidence="2">NBRC 100426</strain>
    </source>
</reference>
<dbReference type="AlphaFoldDB" id="H5TKB0"/>
<sequence length="134" mass="14805">MLRWTLAGGSDKNWSGKNSDAAAVAVVPLNTACSEHLFDGKRDTRVGAESPPRRGDMRAMRNRRSFVEETIRLIGVGGRGECGSRDPSQGQPLGTCHSWFLRPTPLRTLRVPDGDECSARGRPDRPHPFPDRPR</sequence>